<reference evidence="1 2" key="1">
    <citation type="journal article" date="2022" name="Nat. Ecol. Evol.">
        <title>A masculinizing supergene underlies an exaggerated male reproductive morph in a spider.</title>
        <authorList>
            <person name="Hendrickx F."/>
            <person name="De Corte Z."/>
            <person name="Sonet G."/>
            <person name="Van Belleghem S.M."/>
            <person name="Kostlbacher S."/>
            <person name="Vangestel C."/>
        </authorList>
    </citation>
    <scope>NUCLEOTIDE SEQUENCE [LARGE SCALE GENOMIC DNA]</scope>
    <source>
        <strain evidence="1">W744_W776</strain>
    </source>
</reference>
<organism evidence="1 2">
    <name type="scientific">Oedothorax gibbosus</name>
    <dbReference type="NCBI Taxonomy" id="931172"/>
    <lineage>
        <taxon>Eukaryota</taxon>
        <taxon>Metazoa</taxon>
        <taxon>Ecdysozoa</taxon>
        <taxon>Arthropoda</taxon>
        <taxon>Chelicerata</taxon>
        <taxon>Arachnida</taxon>
        <taxon>Araneae</taxon>
        <taxon>Araneomorphae</taxon>
        <taxon>Entelegynae</taxon>
        <taxon>Araneoidea</taxon>
        <taxon>Linyphiidae</taxon>
        <taxon>Erigoninae</taxon>
        <taxon>Oedothorax</taxon>
    </lineage>
</organism>
<dbReference type="EMBL" id="JAFNEN010000706">
    <property type="protein sequence ID" value="KAG8178274.1"/>
    <property type="molecule type" value="Genomic_DNA"/>
</dbReference>
<name>A0AAV6U2F1_9ARAC</name>
<comment type="caution">
    <text evidence="1">The sequence shown here is derived from an EMBL/GenBank/DDBJ whole genome shotgun (WGS) entry which is preliminary data.</text>
</comment>
<sequence length="149" mass="16949">MEQSKMSSPLLKLKNCGGLNLPSDDVTSVCKLAEKIFRIADASGKLGIRNIMHRLITDALSDISSRRLDFFFASLRKHSLHHAPQDNHRLFLIKAVLFEYFKIRLCHAGKMETEKLQANKSRSINLKPPFSWTLKLITKLSIIVTELDS</sequence>
<evidence type="ECO:0000313" key="2">
    <source>
        <dbReference type="Proteomes" id="UP000827092"/>
    </source>
</evidence>
<proteinExistence type="predicted"/>
<keyword evidence="2" id="KW-1185">Reference proteome</keyword>
<evidence type="ECO:0000313" key="1">
    <source>
        <dbReference type="EMBL" id="KAG8178274.1"/>
    </source>
</evidence>
<dbReference type="AlphaFoldDB" id="A0AAV6U2F1"/>
<gene>
    <name evidence="1" type="ORF">JTE90_015685</name>
</gene>
<accession>A0AAV6U2F1</accession>
<protein>
    <submittedName>
        <fullName evidence="1">Uncharacterized protein</fullName>
    </submittedName>
</protein>
<dbReference type="Proteomes" id="UP000827092">
    <property type="component" value="Unassembled WGS sequence"/>
</dbReference>